<feature type="binding site" evidence="3">
    <location>
        <position position="101"/>
    </location>
    <ligand>
        <name>ATP</name>
        <dbReference type="ChEBI" id="CHEBI:30616"/>
    </ligand>
</feature>
<feature type="binding site" evidence="3">
    <location>
        <position position="151"/>
    </location>
    <ligand>
        <name>ATP</name>
        <dbReference type="ChEBI" id="CHEBI:30616"/>
    </ligand>
</feature>
<evidence type="ECO:0000313" key="4">
    <source>
        <dbReference type="EMBL" id="MBB1070312.1"/>
    </source>
</evidence>
<dbReference type="EC" id="6.3.4.-" evidence="3"/>
<comment type="function">
    <text evidence="3">Catalyzes the formation of N(4)-acetylcytidine (ac(4)C) at the wobble position of elongator tRNA(Met), using acetate and ATP as substrates. First activates an acetate ion to form acetyladenylate (Ac-AMP) and then transfers the acetyl group to tRNA to form ac(4)C34.</text>
</comment>
<keyword evidence="1 3" id="KW-0436">Ligase</keyword>
<protein>
    <recommendedName>
        <fullName evidence="3">tRNA(Met) cytidine acetate ligase</fullName>
        <ecNumber evidence="3">6.3.4.-</ecNumber>
    </recommendedName>
</protein>
<comment type="catalytic activity">
    <reaction evidence="3">
        <text>cytidine(34) in elongator tRNA(Met) + acetate + ATP = N(4)-acetylcytidine(34) in elongator tRNA(Met) + AMP + diphosphate</text>
        <dbReference type="Rhea" id="RHEA:58144"/>
        <dbReference type="Rhea" id="RHEA-COMP:10693"/>
        <dbReference type="Rhea" id="RHEA-COMP:10694"/>
        <dbReference type="ChEBI" id="CHEBI:30089"/>
        <dbReference type="ChEBI" id="CHEBI:30616"/>
        <dbReference type="ChEBI" id="CHEBI:33019"/>
        <dbReference type="ChEBI" id="CHEBI:74900"/>
        <dbReference type="ChEBI" id="CHEBI:82748"/>
        <dbReference type="ChEBI" id="CHEBI:456215"/>
    </reaction>
</comment>
<dbReference type="NCBIfam" id="NF010191">
    <property type="entry name" value="PRK13670.1"/>
    <property type="match status" value="1"/>
</dbReference>
<feature type="binding site" evidence="3">
    <location>
        <position position="176"/>
    </location>
    <ligand>
        <name>ATP</name>
        <dbReference type="ChEBI" id="CHEBI:30616"/>
    </ligand>
</feature>
<comment type="subcellular location">
    <subcellularLocation>
        <location evidence="3">Cytoplasm</location>
    </subcellularLocation>
</comment>
<dbReference type="AlphaFoldDB" id="A0A7W3TSZ0"/>
<name>A0A7W3TSZ0_9LACO</name>
<evidence type="ECO:0000256" key="2">
    <source>
        <dbReference type="ARBA" id="ARBA00022694"/>
    </source>
</evidence>
<dbReference type="Gene3D" id="3.40.50.620">
    <property type="entry name" value="HUPs"/>
    <property type="match status" value="1"/>
</dbReference>
<comment type="caution">
    <text evidence="3">Lacks conserved residue(s) required for the propagation of feature annotation.</text>
</comment>
<dbReference type="Proteomes" id="UP000518316">
    <property type="component" value="Unassembled WGS sequence"/>
</dbReference>
<accession>A0A7W3TSZ0</accession>
<keyword evidence="2 3" id="KW-0819">tRNA processing</keyword>
<dbReference type="GO" id="GO:0005737">
    <property type="term" value="C:cytoplasm"/>
    <property type="evidence" value="ECO:0007669"/>
    <property type="project" value="UniProtKB-SubCell"/>
</dbReference>
<evidence type="ECO:0000313" key="5">
    <source>
        <dbReference type="Proteomes" id="UP000518316"/>
    </source>
</evidence>
<evidence type="ECO:0000256" key="3">
    <source>
        <dbReference type="HAMAP-Rule" id="MF_01539"/>
    </source>
</evidence>
<dbReference type="HAMAP" id="MF_01539">
    <property type="entry name" value="TmcAL"/>
    <property type="match status" value="1"/>
</dbReference>
<dbReference type="PANTHER" id="PTHR37825">
    <property type="entry name" value="TRNA(MET) CYTIDINE ACETATE LIGASE"/>
    <property type="match status" value="1"/>
</dbReference>
<dbReference type="InterPro" id="IPR008513">
    <property type="entry name" value="tRNA(Met)_cyd_acetate_ligase"/>
</dbReference>
<dbReference type="RefSeq" id="WP_182598760.1">
    <property type="nucleotide sequence ID" value="NZ_JACIVC010000066.1"/>
</dbReference>
<dbReference type="GO" id="GO:0016740">
    <property type="term" value="F:transferase activity"/>
    <property type="evidence" value="ECO:0007669"/>
    <property type="project" value="UniProtKB-KW"/>
</dbReference>
<keyword evidence="4" id="KW-0808">Transferase</keyword>
<dbReference type="InterPro" id="IPR014729">
    <property type="entry name" value="Rossmann-like_a/b/a_fold"/>
</dbReference>
<keyword evidence="3" id="KW-0067">ATP-binding</keyword>
<proteinExistence type="inferred from homology"/>
<keyword evidence="5" id="KW-1185">Reference proteome</keyword>
<evidence type="ECO:0000256" key="1">
    <source>
        <dbReference type="ARBA" id="ARBA00022598"/>
    </source>
</evidence>
<dbReference type="GO" id="GO:0016879">
    <property type="term" value="F:ligase activity, forming carbon-nitrogen bonds"/>
    <property type="evidence" value="ECO:0007669"/>
    <property type="project" value="UniProtKB-UniRule"/>
</dbReference>
<reference evidence="4 5" key="1">
    <citation type="submission" date="2020-07" db="EMBL/GenBank/DDBJ databases">
        <title>Description of Limosilactobacillus balticus sp. nov., Limosilactobacillus agrestis sp. nov., Limosilactobacillus albertensis sp. nov., Limosilactobacillus rudii sp. nov., Limosilactobacillus fastidiosus sp. nov., five novel Limosilactobacillus species isolated from the vertebrate gastrointestinal tract, and proposal of 6 subspecies of Limosilactobacillus reuteri adapted to the gastrointestinal tract of specific vertebrate hosts.</title>
        <authorList>
            <person name="Li F."/>
            <person name="Cheng C."/>
            <person name="Zheng J."/>
            <person name="Quevedo R.M."/>
            <person name="Li J."/>
            <person name="Roos S."/>
            <person name="Gaenzle M.G."/>
            <person name="Walter J."/>
        </authorList>
    </citation>
    <scope>NUCLEOTIDE SEQUENCE [LARGE SCALE GENOMIC DNA]</scope>
    <source>
        <strain evidence="4 5">RRLNB_1_1</strain>
    </source>
</reference>
<comment type="similarity">
    <text evidence="3">Belongs to the TmcAL family.</text>
</comment>
<dbReference type="GO" id="GO:0000049">
    <property type="term" value="F:tRNA binding"/>
    <property type="evidence" value="ECO:0007669"/>
    <property type="project" value="UniProtKB-KW"/>
</dbReference>
<sequence>MNAVGLVVEYNPFHNGHRYHLHQAKKVSGAEVTVAVMSGNFTQRGEPTIVDKWARAKAAVMSGVDLVVELPIFYAVQPAHRFAAGALRLLAALNVNSVVFGAEHPQWNFEYLVEAEKQFNQEGFNQYNATYATQFNQQLKAQTGVTLVDPNDILAFAYTKAKIQHNYQFDLLPIQRQGSNYHDKDINGEIASASAIRQALLRGNSYRQAVPSVMADCLAQTKSIPSWEQLYPLLRNQLIQAPISTLRATYLMAEGLEYRMKDAAQRSLDFGSFMKFTKTKRYTYAHLLRVYLYTLLQITQAEVDRHYENPYLHVLAFNQLGRQYLHEVKKKVETPLITKVDQDLRDGLLNLDYRAGKLYQLFTPLEQDLKHPPVIID</sequence>
<comment type="caution">
    <text evidence="4">The sequence shown here is derived from an EMBL/GenBank/DDBJ whole genome shotgun (WGS) entry which is preliminary data.</text>
</comment>
<gene>
    <name evidence="3" type="primary">tmcAL</name>
    <name evidence="4" type="ORF">H5S40_09125</name>
</gene>
<keyword evidence="3" id="KW-0820">tRNA-binding</keyword>
<dbReference type="EMBL" id="JACIVC010000066">
    <property type="protein sequence ID" value="MBB1070312.1"/>
    <property type="molecule type" value="Genomic_DNA"/>
</dbReference>
<dbReference type="GO" id="GO:0006400">
    <property type="term" value="P:tRNA modification"/>
    <property type="evidence" value="ECO:0007669"/>
    <property type="project" value="UniProtKB-UniRule"/>
</dbReference>
<feature type="binding site" evidence="3">
    <location>
        <begin position="7"/>
        <end position="20"/>
    </location>
    <ligand>
        <name>ATP</name>
        <dbReference type="ChEBI" id="CHEBI:30616"/>
    </ligand>
</feature>
<keyword evidence="3" id="KW-0963">Cytoplasm</keyword>
<dbReference type="SUPFAM" id="SSF52374">
    <property type="entry name" value="Nucleotidylyl transferase"/>
    <property type="match status" value="1"/>
</dbReference>
<dbReference type="Pfam" id="PF05636">
    <property type="entry name" value="HIGH_NTase1"/>
    <property type="match status" value="1"/>
</dbReference>
<organism evidence="4 5">
    <name type="scientific">Limosilactobacillus albertensis</name>
    <dbReference type="NCBI Taxonomy" id="2759752"/>
    <lineage>
        <taxon>Bacteria</taxon>
        <taxon>Bacillati</taxon>
        <taxon>Bacillota</taxon>
        <taxon>Bacilli</taxon>
        <taxon>Lactobacillales</taxon>
        <taxon>Lactobacillaceae</taxon>
        <taxon>Limosilactobacillus</taxon>
    </lineage>
</organism>
<keyword evidence="3" id="KW-0694">RNA-binding</keyword>
<keyword evidence="3" id="KW-0547">Nucleotide-binding</keyword>
<dbReference type="GO" id="GO:0005524">
    <property type="term" value="F:ATP binding"/>
    <property type="evidence" value="ECO:0007669"/>
    <property type="project" value="UniProtKB-KW"/>
</dbReference>
<dbReference type="PANTHER" id="PTHR37825:SF1">
    <property type="entry name" value="TRNA(MET) CYTIDINE ACETATE LIGASE"/>
    <property type="match status" value="1"/>
</dbReference>